<name>A0A9X2WDE0_9GAMM</name>
<feature type="transmembrane region" description="Helical" evidence="1">
    <location>
        <begin position="106"/>
        <end position="127"/>
    </location>
</feature>
<dbReference type="InterPro" id="IPR058208">
    <property type="entry name" value="PACE"/>
</dbReference>
<feature type="transmembrane region" description="Helical" evidence="1">
    <location>
        <begin position="78"/>
        <end position="100"/>
    </location>
</feature>
<accession>A0A9X2WDE0</accession>
<proteinExistence type="predicted"/>
<sequence>MKTILSKERIIHATGFEAIAILLFTPLMAWTLKTEVATTGALTVMMSLLAMLWNMVYNGLIDRYRTTERQHWRFRVRLLHGVAFEAGLVVICLPLAVWMLDLTLLQAFFMELAFFVFILPYTVLYNWGFDKAWRRWQDSKEPADSAALFSLRE</sequence>
<keyword evidence="1" id="KW-1133">Transmembrane helix</keyword>
<dbReference type="NCBIfam" id="NF033664">
    <property type="entry name" value="PACE_transport"/>
    <property type="match status" value="1"/>
</dbReference>
<keyword evidence="1" id="KW-0472">Membrane</keyword>
<dbReference type="Proteomes" id="UP001147830">
    <property type="component" value="Unassembled WGS sequence"/>
</dbReference>
<evidence type="ECO:0000313" key="3">
    <source>
        <dbReference type="EMBL" id="MCT7358253.1"/>
    </source>
</evidence>
<gene>
    <name evidence="3" type="ORF">NYR02_04350</name>
</gene>
<dbReference type="AlphaFoldDB" id="A0A9X2WDE0"/>
<dbReference type="InterPro" id="IPR007896">
    <property type="entry name" value="BTP_bacteria"/>
</dbReference>
<dbReference type="Pfam" id="PF05232">
    <property type="entry name" value="BTP"/>
    <property type="match status" value="2"/>
</dbReference>
<dbReference type="RefSeq" id="WP_260975172.1">
    <property type="nucleotide sequence ID" value="NZ_JAOANI010000012.1"/>
</dbReference>
<feature type="transmembrane region" description="Helical" evidence="1">
    <location>
        <begin position="12"/>
        <end position="30"/>
    </location>
</feature>
<evidence type="ECO:0000259" key="2">
    <source>
        <dbReference type="Pfam" id="PF05232"/>
    </source>
</evidence>
<comment type="caution">
    <text evidence="3">The sequence shown here is derived from an EMBL/GenBank/DDBJ whole genome shotgun (WGS) entry which is preliminary data.</text>
</comment>
<keyword evidence="1" id="KW-0812">Transmembrane</keyword>
<evidence type="ECO:0000313" key="4">
    <source>
        <dbReference type="Proteomes" id="UP001147830"/>
    </source>
</evidence>
<keyword evidence="4" id="KW-1185">Reference proteome</keyword>
<reference evidence="3" key="1">
    <citation type="journal article" date="2022" name="Front. Microbiol.">
        <title>Genome-based taxonomic rearrangement of Oceanobacter-related bacteria including the description of Thalassolituus hydrocarbonoclasticus sp. nov. and Thalassolituus pacificus sp. nov. and emended description of the genus Thalassolituus.</title>
        <authorList>
            <person name="Dong C."/>
            <person name="Wei L."/>
            <person name="Wang J."/>
            <person name="Lai Q."/>
            <person name="Huang Z."/>
            <person name="Shao Z."/>
        </authorList>
    </citation>
    <scope>NUCLEOTIDE SEQUENCE</scope>
    <source>
        <strain evidence="3">59MF3M-4</strain>
    </source>
</reference>
<organism evidence="3 4">
    <name type="scientific">Thalassolituus pacificus</name>
    <dbReference type="NCBI Taxonomy" id="2975440"/>
    <lineage>
        <taxon>Bacteria</taxon>
        <taxon>Pseudomonadati</taxon>
        <taxon>Pseudomonadota</taxon>
        <taxon>Gammaproteobacteria</taxon>
        <taxon>Oceanospirillales</taxon>
        <taxon>Oceanospirillaceae</taxon>
        <taxon>Thalassolituus</taxon>
    </lineage>
</organism>
<feature type="transmembrane region" description="Helical" evidence="1">
    <location>
        <begin position="36"/>
        <end position="57"/>
    </location>
</feature>
<protein>
    <submittedName>
        <fullName evidence="3">PACE efflux transporter</fullName>
    </submittedName>
</protein>
<evidence type="ECO:0000256" key="1">
    <source>
        <dbReference type="SAM" id="Phobius"/>
    </source>
</evidence>
<reference evidence="3" key="2">
    <citation type="submission" date="2022-08" db="EMBL/GenBank/DDBJ databases">
        <authorList>
            <person name="Dong C."/>
        </authorList>
    </citation>
    <scope>NUCLEOTIDE SEQUENCE</scope>
    <source>
        <strain evidence="3">59MF3M-4</strain>
    </source>
</reference>
<dbReference type="EMBL" id="JAOANI010000012">
    <property type="protein sequence ID" value="MCT7358253.1"/>
    <property type="molecule type" value="Genomic_DNA"/>
</dbReference>
<feature type="domain" description="Chlorhexidine efflux transporter" evidence="2">
    <location>
        <begin position="74"/>
        <end position="135"/>
    </location>
</feature>
<feature type="domain" description="Chlorhexidine efflux transporter" evidence="2">
    <location>
        <begin position="7"/>
        <end position="65"/>
    </location>
</feature>